<evidence type="ECO:0000313" key="1">
    <source>
        <dbReference type="EnsemblProtists" id="PYU1_T009251"/>
    </source>
</evidence>
<dbReference type="HOGENOM" id="CLU_1368658_0_0_1"/>
<dbReference type="eggNOG" id="KOG0192">
    <property type="taxonomic scope" value="Eukaryota"/>
</dbReference>
<proteinExistence type="predicted"/>
<reference evidence="2" key="2">
    <citation type="submission" date="2010-04" db="EMBL/GenBank/DDBJ databases">
        <authorList>
            <person name="Buell R."/>
            <person name="Hamilton J."/>
            <person name="Hostetler J."/>
        </authorList>
    </citation>
    <scope>NUCLEOTIDE SEQUENCE [LARGE SCALE GENOMIC DNA]</scope>
    <source>
        <strain evidence="2">DAOM:BR144</strain>
    </source>
</reference>
<dbReference type="Proteomes" id="UP000019132">
    <property type="component" value="Unassembled WGS sequence"/>
</dbReference>
<dbReference type="InterPro" id="IPR013320">
    <property type="entry name" value="ConA-like_dom_sf"/>
</dbReference>
<reference evidence="2" key="1">
    <citation type="journal article" date="2010" name="Genome Biol.">
        <title>Genome sequence of the necrotrophic plant pathogen Pythium ultimum reveals original pathogenicity mechanisms and effector repertoire.</title>
        <authorList>
            <person name="Levesque C.A."/>
            <person name="Brouwer H."/>
            <person name="Cano L."/>
            <person name="Hamilton J.P."/>
            <person name="Holt C."/>
            <person name="Huitema E."/>
            <person name="Raffaele S."/>
            <person name="Robideau G.P."/>
            <person name="Thines M."/>
            <person name="Win J."/>
            <person name="Zerillo M.M."/>
            <person name="Beakes G.W."/>
            <person name="Boore J.L."/>
            <person name="Busam D."/>
            <person name="Dumas B."/>
            <person name="Ferriera S."/>
            <person name="Fuerstenberg S.I."/>
            <person name="Gachon C.M."/>
            <person name="Gaulin E."/>
            <person name="Govers F."/>
            <person name="Grenville-Briggs L."/>
            <person name="Horner N."/>
            <person name="Hostetler J."/>
            <person name="Jiang R.H."/>
            <person name="Johnson J."/>
            <person name="Krajaejun T."/>
            <person name="Lin H."/>
            <person name="Meijer H.J."/>
            <person name="Moore B."/>
            <person name="Morris P."/>
            <person name="Phuntmart V."/>
            <person name="Puiu D."/>
            <person name="Shetty J."/>
            <person name="Stajich J.E."/>
            <person name="Tripathy S."/>
            <person name="Wawra S."/>
            <person name="van West P."/>
            <person name="Whitty B.R."/>
            <person name="Coutinho P.M."/>
            <person name="Henrissat B."/>
            <person name="Martin F."/>
            <person name="Thomas P.D."/>
            <person name="Tyler B.M."/>
            <person name="De Vries R.P."/>
            <person name="Kamoun S."/>
            <person name="Yandell M."/>
            <person name="Tisserat N."/>
            <person name="Buell C.R."/>
        </authorList>
    </citation>
    <scope>NUCLEOTIDE SEQUENCE</scope>
    <source>
        <strain evidence="2">DAOM:BR144</strain>
    </source>
</reference>
<dbReference type="OMA" id="PLHREWA"/>
<dbReference type="AlphaFoldDB" id="K3WWA3"/>
<name>K3WWA3_GLOUD</name>
<dbReference type="EMBL" id="GL376632">
    <property type="status" value="NOT_ANNOTATED_CDS"/>
    <property type="molecule type" value="Genomic_DNA"/>
</dbReference>
<evidence type="ECO:0000313" key="2">
    <source>
        <dbReference type="Proteomes" id="UP000019132"/>
    </source>
</evidence>
<protein>
    <recommendedName>
        <fullName evidence="3">LamG-like jellyroll fold domain-containing protein</fullName>
    </recommendedName>
</protein>
<reference evidence="1" key="3">
    <citation type="submission" date="2015-02" db="UniProtKB">
        <authorList>
            <consortium name="EnsemblProtists"/>
        </authorList>
    </citation>
    <scope>IDENTIFICATION</scope>
    <source>
        <strain evidence="1">DAOM BR144</strain>
    </source>
</reference>
<organism evidence="1 2">
    <name type="scientific">Globisporangium ultimum (strain ATCC 200006 / CBS 805.95 / DAOM BR144)</name>
    <name type="common">Pythium ultimum</name>
    <dbReference type="NCBI Taxonomy" id="431595"/>
    <lineage>
        <taxon>Eukaryota</taxon>
        <taxon>Sar</taxon>
        <taxon>Stramenopiles</taxon>
        <taxon>Oomycota</taxon>
        <taxon>Peronosporomycetes</taxon>
        <taxon>Pythiales</taxon>
        <taxon>Pythiaceae</taxon>
        <taxon>Globisporangium</taxon>
    </lineage>
</organism>
<dbReference type="EnsemblProtists" id="PYU1_T009251">
    <property type="protein sequence ID" value="PYU1_T009251"/>
    <property type="gene ID" value="PYU1_G009233"/>
</dbReference>
<sequence length="200" mass="22282">MLGSTTGCFSFETWFSLADTPDTFLGGILLGAQDSSIDDNSWPYIHRQVIVIDSHGNLCCSLLNTDSPTLIAKELVPNNWYHLVVTYNSNSQQLTVYLDGEMRHSASGPLHREWARLTYANIGSGCISGISPAKPSPDFAGWFGFNGLISDFKIWRALLADLEVQQLFRGATDCVDIPSYSMKRDIRKKTMTIAQNPDRR</sequence>
<keyword evidence="2" id="KW-1185">Reference proteome</keyword>
<evidence type="ECO:0008006" key="3">
    <source>
        <dbReference type="Google" id="ProtNLM"/>
    </source>
</evidence>
<dbReference type="Pfam" id="PF13385">
    <property type="entry name" value="Laminin_G_3"/>
    <property type="match status" value="1"/>
</dbReference>
<dbReference type="VEuPathDB" id="FungiDB:PYU1_G009233"/>
<accession>K3WWA3</accession>
<dbReference type="SUPFAM" id="SSF49899">
    <property type="entry name" value="Concanavalin A-like lectins/glucanases"/>
    <property type="match status" value="1"/>
</dbReference>
<dbReference type="InParanoid" id="K3WWA3"/>
<dbReference type="Gene3D" id="2.60.120.200">
    <property type="match status" value="1"/>
</dbReference>